<accession>A0A3D8Q9G9</accession>
<name>A0A3D8Q9G9_9HELO</name>
<evidence type="ECO:0000313" key="2">
    <source>
        <dbReference type="Proteomes" id="UP000256328"/>
    </source>
</evidence>
<sequence length="201" mass="22380">MPPILSIKGELQFYPTLPLLKKPCGFLRIIDDSKDLDNGIYLSWSSGVTQLPYTLPSNLQVLTYPDISDQYYSRNGTTYQITSTGGPLGPLSGKFSQDQGGDLLDGLKPVKEVSMPATLYFAMVPNVFQPVNLTVIQCELRNSSYKVSFEFVDEFQTVDLHVSTTYNNFVTFESLNVSSGNGLVNATMMRDSKTQNHYNYG</sequence>
<dbReference type="Proteomes" id="UP000256328">
    <property type="component" value="Unassembled WGS sequence"/>
</dbReference>
<keyword evidence="2" id="KW-1185">Reference proteome</keyword>
<dbReference type="EMBL" id="PDLN01000021">
    <property type="protein sequence ID" value="RDW58492.1"/>
    <property type="molecule type" value="Genomic_DNA"/>
</dbReference>
<protein>
    <submittedName>
        <fullName evidence="1">Uncharacterized protein</fullName>
    </submittedName>
</protein>
<evidence type="ECO:0000313" key="1">
    <source>
        <dbReference type="EMBL" id="RDW58492.1"/>
    </source>
</evidence>
<organism evidence="1 2">
    <name type="scientific">Coleophoma crateriformis</name>
    <dbReference type="NCBI Taxonomy" id="565419"/>
    <lineage>
        <taxon>Eukaryota</taxon>
        <taxon>Fungi</taxon>
        <taxon>Dikarya</taxon>
        <taxon>Ascomycota</taxon>
        <taxon>Pezizomycotina</taxon>
        <taxon>Leotiomycetes</taxon>
        <taxon>Helotiales</taxon>
        <taxon>Dermateaceae</taxon>
        <taxon>Coleophoma</taxon>
    </lineage>
</organism>
<gene>
    <name evidence="1" type="ORF">BP5796_12422</name>
</gene>
<comment type="caution">
    <text evidence="1">The sequence shown here is derived from an EMBL/GenBank/DDBJ whole genome shotgun (WGS) entry which is preliminary data.</text>
</comment>
<dbReference type="AlphaFoldDB" id="A0A3D8Q9G9"/>
<proteinExistence type="predicted"/>
<reference evidence="1 2" key="1">
    <citation type="journal article" date="2018" name="IMA Fungus">
        <title>IMA Genome-F 9: Draft genome sequence of Annulohypoxylon stygium, Aspergillus mulundensis, Berkeleyomyces basicola (syn. Thielaviopsis basicola), Ceratocystis smalleyi, two Cercospora beticola strains, Coleophoma cylindrospora, Fusarium fracticaudum, Phialophora cf. hyalina, and Morchella septimelata.</title>
        <authorList>
            <person name="Wingfield B.D."/>
            <person name="Bills G.F."/>
            <person name="Dong Y."/>
            <person name="Huang W."/>
            <person name="Nel W.J."/>
            <person name="Swalarsk-Parry B.S."/>
            <person name="Vaghefi N."/>
            <person name="Wilken P.M."/>
            <person name="An Z."/>
            <person name="de Beer Z.W."/>
            <person name="De Vos L."/>
            <person name="Chen L."/>
            <person name="Duong T.A."/>
            <person name="Gao Y."/>
            <person name="Hammerbacher A."/>
            <person name="Kikkert J.R."/>
            <person name="Li Y."/>
            <person name="Li H."/>
            <person name="Li K."/>
            <person name="Li Q."/>
            <person name="Liu X."/>
            <person name="Ma X."/>
            <person name="Naidoo K."/>
            <person name="Pethybridge S.J."/>
            <person name="Sun J."/>
            <person name="Steenkamp E.T."/>
            <person name="van der Nest M.A."/>
            <person name="van Wyk S."/>
            <person name="Wingfield M.J."/>
            <person name="Xiong C."/>
            <person name="Yue Q."/>
            <person name="Zhang X."/>
        </authorList>
    </citation>
    <scope>NUCLEOTIDE SEQUENCE [LARGE SCALE GENOMIC DNA]</scope>
    <source>
        <strain evidence="1 2">BP5796</strain>
    </source>
</reference>